<dbReference type="Gene3D" id="3.40.630.30">
    <property type="match status" value="1"/>
</dbReference>
<evidence type="ECO:0000313" key="3">
    <source>
        <dbReference type="EMBL" id="MFC0423869.1"/>
    </source>
</evidence>
<dbReference type="EMBL" id="JBHLUK010000062">
    <property type="protein sequence ID" value="MFC0423869.1"/>
    <property type="molecule type" value="Genomic_DNA"/>
</dbReference>
<keyword evidence="3" id="KW-0808">Transferase</keyword>
<sequence>MLIITTNFTILLTAASLTKRAFTGLISFSYKTLYKVVTSMEFTREPNRFFFNDEQGKLAGEITFPAINDGQTWVIEHTFVRDDFGHQGLAGQLTQAVIDAARAEDKQIQPLCTYAKAYFDRHPEAGDVLATQS</sequence>
<gene>
    <name evidence="3" type="ORF">ACFFGS_07005</name>
</gene>
<dbReference type="PROSITE" id="PS51186">
    <property type="entry name" value="GNAT"/>
    <property type="match status" value="1"/>
</dbReference>
<dbReference type="PANTHER" id="PTHR31435:SF10">
    <property type="entry name" value="BSR4717 PROTEIN"/>
    <property type="match status" value="1"/>
</dbReference>
<dbReference type="PANTHER" id="PTHR31435">
    <property type="entry name" value="PROTEIN NATD1"/>
    <property type="match status" value="1"/>
</dbReference>
<evidence type="ECO:0000259" key="1">
    <source>
        <dbReference type="PROSITE" id="PS51186"/>
    </source>
</evidence>
<comment type="caution">
    <text evidence="3">The sequence shown here is derived from an EMBL/GenBank/DDBJ whole genome shotgun (WGS) entry which is preliminary data.</text>
</comment>
<dbReference type="PROSITE" id="PS51729">
    <property type="entry name" value="GNAT_YJDJ"/>
    <property type="match status" value="1"/>
</dbReference>
<reference evidence="3 4" key="1">
    <citation type="submission" date="2024-09" db="EMBL/GenBank/DDBJ databases">
        <authorList>
            <person name="Sun Q."/>
            <person name="Mori K."/>
        </authorList>
    </citation>
    <scope>NUCLEOTIDE SEQUENCE [LARGE SCALE GENOMIC DNA]</scope>
    <source>
        <strain evidence="3 4">TBRC 4575</strain>
    </source>
</reference>
<dbReference type="EC" id="2.3.1.-" evidence="3"/>
<organism evidence="3 4">
    <name type="scientific">Lactiplantibacillus plajomi</name>
    <dbReference type="NCBI Taxonomy" id="1457217"/>
    <lineage>
        <taxon>Bacteria</taxon>
        <taxon>Bacillati</taxon>
        <taxon>Bacillota</taxon>
        <taxon>Bacilli</taxon>
        <taxon>Lactobacillales</taxon>
        <taxon>Lactobacillaceae</taxon>
        <taxon>Lactiplantibacillus</taxon>
    </lineage>
</organism>
<dbReference type="Pfam" id="PF14542">
    <property type="entry name" value="Acetyltransf_CG"/>
    <property type="match status" value="1"/>
</dbReference>
<dbReference type="SUPFAM" id="SSF55729">
    <property type="entry name" value="Acyl-CoA N-acyltransferases (Nat)"/>
    <property type="match status" value="1"/>
</dbReference>
<proteinExistence type="predicted"/>
<evidence type="ECO:0000259" key="2">
    <source>
        <dbReference type="PROSITE" id="PS51729"/>
    </source>
</evidence>
<dbReference type="GO" id="GO:0016746">
    <property type="term" value="F:acyltransferase activity"/>
    <property type="evidence" value="ECO:0007669"/>
    <property type="project" value="UniProtKB-KW"/>
</dbReference>
<feature type="domain" description="N-acetyltransferase" evidence="1">
    <location>
        <begin position="12"/>
        <end position="133"/>
    </location>
</feature>
<dbReference type="InterPro" id="IPR016181">
    <property type="entry name" value="Acyl_CoA_acyltransferase"/>
</dbReference>
<name>A0ABV6K328_9LACO</name>
<evidence type="ECO:0000313" key="4">
    <source>
        <dbReference type="Proteomes" id="UP001589855"/>
    </source>
</evidence>
<feature type="domain" description="N-acetyltransferase" evidence="2">
    <location>
        <begin position="41"/>
        <end position="130"/>
    </location>
</feature>
<protein>
    <submittedName>
        <fullName evidence="3">GNAT family N-acetyltransferase</fullName>
        <ecNumber evidence="3">2.3.1.-</ecNumber>
    </submittedName>
</protein>
<keyword evidence="3" id="KW-0012">Acyltransferase</keyword>
<dbReference type="InterPro" id="IPR045057">
    <property type="entry name" value="Gcn5-rel_NAT"/>
</dbReference>
<accession>A0ABV6K328</accession>
<dbReference type="InterPro" id="IPR031165">
    <property type="entry name" value="GNAT_YJDJ"/>
</dbReference>
<keyword evidence="4" id="KW-1185">Reference proteome</keyword>
<dbReference type="RefSeq" id="WP_371852249.1">
    <property type="nucleotide sequence ID" value="NZ_BJDZ01000021.1"/>
</dbReference>
<dbReference type="CDD" id="cd04301">
    <property type="entry name" value="NAT_SF"/>
    <property type="match status" value="1"/>
</dbReference>
<dbReference type="Proteomes" id="UP001589855">
    <property type="component" value="Unassembled WGS sequence"/>
</dbReference>
<dbReference type="InterPro" id="IPR000182">
    <property type="entry name" value="GNAT_dom"/>
</dbReference>